<dbReference type="KEGG" id="tum:CBW65_09930"/>
<dbReference type="EMBL" id="CP021434">
    <property type="protein sequence ID" value="ARU61276.1"/>
    <property type="molecule type" value="Genomic_DNA"/>
</dbReference>
<evidence type="ECO:0000313" key="2">
    <source>
        <dbReference type="Proteomes" id="UP000195437"/>
    </source>
</evidence>
<dbReference type="InterPro" id="IPR035093">
    <property type="entry name" value="RelE/ParE_toxin_dom_sf"/>
</dbReference>
<organism evidence="1 2">
    <name type="scientific">Tumebacillus avium</name>
    <dbReference type="NCBI Taxonomy" id="1903704"/>
    <lineage>
        <taxon>Bacteria</taxon>
        <taxon>Bacillati</taxon>
        <taxon>Bacillota</taxon>
        <taxon>Bacilli</taxon>
        <taxon>Bacillales</taxon>
        <taxon>Alicyclobacillaceae</taxon>
        <taxon>Tumebacillus</taxon>
    </lineage>
</organism>
<protein>
    <submittedName>
        <fullName evidence="1">Cytotoxin</fullName>
    </submittedName>
</protein>
<evidence type="ECO:0000313" key="1">
    <source>
        <dbReference type="EMBL" id="ARU61276.1"/>
    </source>
</evidence>
<gene>
    <name evidence="1" type="ORF">CBW65_09930</name>
</gene>
<proteinExistence type="predicted"/>
<dbReference type="Proteomes" id="UP000195437">
    <property type="component" value="Chromosome"/>
</dbReference>
<reference evidence="2" key="1">
    <citation type="submission" date="2017-05" db="EMBL/GenBank/DDBJ databases">
        <authorList>
            <person name="Sung H."/>
        </authorList>
    </citation>
    <scope>NUCLEOTIDE SEQUENCE [LARGE SCALE GENOMIC DNA]</scope>
    <source>
        <strain evidence="2">AR23208</strain>
    </source>
</reference>
<keyword evidence="2" id="KW-1185">Reference proteome</keyword>
<dbReference type="SUPFAM" id="SSF143011">
    <property type="entry name" value="RelE-like"/>
    <property type="match status" value="1"/>
</dbReference>
<dbReference type="AlphaFoldDB" id="A0A1Y0IN72"/>
<dbReference type="RefSeq" id="WP_087456658.1">
    <property type="nucleotide sequence ID" value="NZ_CP021434.1"/>
</dbReference>
<sequence>MQIIMTARFEKSFMKLDAQSQAAVLEAIDRLFHQPDHPSLRRKKVQGTHGKVWEISGNMDIRITFHLAKPNGIILRNCGHHDDALKKP</sequence>
<dbReference type="Gene3D" id="3.30.2310.20">
    <property type="entry name" value="RelE-like"/>
    <property type="match status" value="1"/>
</dbReference>
<dbReference type="OrthoDB" id="5521312at2"/>
<name>A0A1Y0IN72_9BACL</name>
<accession>A0A1Y0IN72</accession>